<dbReference type="OrthoDB" id="5766125at2"/>
<accession>E8LKV5</accession>
<name>E8LKV5_SUCHY</name>
<proteinExistence type="predicted"/>
<sequence>MHSSQFDKLNLINLAEKIEDSGKSEKRELANRQTLLITYLLKQQFSLQAKA</sequence>
<evidence type="ECO:0000313" key="2">
    <source>
        <dbReference type="Proteomes" id="UP000018458"/>
    </source>
</evidence>
<dbReference type="AlphaFoldDB" id="E8LKV5"/>
<protein>
    <submittedName>
        <fullName evidence="1">Uncharacterized protein</fullName>
    </submittedName>
</protein>
<dbReference type="HOGENOM" id="CLU_3104619_0_0_6"/>
<dbReference type="Gene3D" id="1.20.1220.20">
    <property type="entry name" value="Uncharcterised protein PF01724"/>
    <property type="match status" value="1"/>
</dbReference>
<keyword evidence="2" id="KW-1185">Reference proteome</keyword>
<comment type="caution">
    <text evidence="1">The sequence shown here is derived from an EMBL/GenBank/DDBJ whole genome shotgun (WGS) entry which is preliminary data.</text>
</comment>
<dbReference type="EMBL" id="AEVO01000075">
    <property type="protein sequence ID" value="EFY06869.1"/>
    <property type="molecule type" value="Genomic_DNA"/>
</dbReference>
<reference evidence="1 2" key="1">
    <citation type="submission" date="2011-01" db="EMBL/GenBank/DDBJ databases">
        <authorList>
            <person name="Weinstock G."/>
            <person name="Sodergren E."/>
            <person name="Clifton S."/>
            <person name="Fulton L."/>
            <person name="Fulton B."/>
            <person name="Courtney L."/>
            <person name="Fronick C."/>
            <person name="Harrison M."/>
            <person name="Strong C."/>
            <person name="Farmer C."/>
            <person name="Delahaunty K."/>
            <person name="Markovic C."/>
            <person name="Hall O."/>
            <person name="Minx P."/>
            <person name="Tomlinson C."/>
            <person name="Mitreva M."/>
            <person name="Hou S."/>
            <person name="Chen J."/>
            <person name="Wollam A."/>
            <person name="Pepin K.H."/>
            <person name="Johnson M."/>
            <person name="Bhonagiri V."/>
            <person name="Zhang X."/>
            <person name="Suruliraj S."/>
            <person name="Warren W."/>
            <person name="Chinwalla A."/>
            <person name="Mardis E.R."/>
            <person name="Wilson R.K."/>
        </authorList>
    </citation>
    <scope>NUCLEOTIDE SEQUENCE [LARGE SCALE GENOMIC DNA]</scope>
    <source>
        <strain evidence="2">DSM 22608 / JCM 16073 / KCTC 15190 / YIT 12066</strain>
    </source>
</reference>
<organism evidence="1 2">
    <name type="scientific">Succinatimonas hippei (strain DSM 22608 / JCM 16073 / KCTC 15190 / YIT 12066)</name>
    <dbReference type="NCBI Taxonomy" id="762983"/>
    <lineage>
        <taxon>Bacteria</taxon>
        <taxon>Pseudomonadati</taxon>
        <taxon>Pseudomonadota</taxon>
        <taxon>Gammaproteobacteria</taxon>
        <taxon>Aeromonadales</taxon>
        <taxon>Succinivibrionaceae</taxon>
        <taxon>Succinatimonas</taxon>
    </lineage>
</organism>
<dbReference type="Proteomes" id="UP000018458">
    <property type="component" value="Unassembled WGS sequence"/>
</dbReference>
<dbReference type="Pfam" id="PF01724">
    <property type="entry name" value="DUF29"/>
    <property type="match status" value="1"/>
</dbReference>
<evidence type="ECO:0000313" key="1">
    <source>
        <dbReference type="EMBL" id="EFY06869.1"/>
    </source>
</evidence>
<gene>
    <name evidence="1" type="ORF">HMPREF9444_01355</name>
</gene>